<comment type="pathway">
    <text evidence="1">Metabolic intermediate metabolism; (S)-3-hydroxy-3-methylglutaryl-CoA degradation; acetoacetate from (S)-3-hydroxy-3-methylglutaryl-CoA: step 1/1.</text>
</comment>
<comment type="catalytic activity">
    <reaction evidence="6">
        <text>(3S)-3-hydroxy-3-methylglutaryl-CoA = acetoacetate + acetyl-CoA</text>
        <dbReference type="Rhea" id="RHEA:24404"/>
        <dbReference type="ChEBI" id="CHEBI:13705"/>
        <dbReference type="ChEBI" id="CHEBI:43074"/>
        <dbReference type="ChEBI" id="CHEBI:57288"/>
        <dbReference type="EC" id="4.1.3.4"/>
    </reaction>
</comment>
<evidence type="ECO:0000313" key="9">
    <source>
        <dbReference type="Proteomes" id="UP000186955"/>
    </source>
</evidence>
<dbReference type="AlphaFoldDB" id="A0A1Q5T8T8"/>
<organism evidence="8 9">
    <name type="scientific">Penicillium subrubescens</name>
    <dbReference type="NCBI Taxonomy" id="1316194"/>
    <lineage>
        <taxon>Eukaryota</taxon>
        <taxon>Fungi</taxon>
        <taxon>Dikarya</taxon>
        <taxon>Ascomycota</taxon>
        <taxon>Pezizomycotina</taxon>
        <taxon>Eurotiomycetes</taxon>
        <taxon>Eurotiomycetidae</taxon>
        <taxon>Eurotiales</taxon>
        <taxon>Aspergillaceae</taxon>
        <taxon>Penicillium</taxon>
    </lineage>
</organism>
<dbReference type="SUPFAM" id="SSF51569">
    <property type="entry name" value="Aldolase"/>
    <property type="match status" value="1"/>
</dbReference>
<evidence type="ECO:0000256" key="1">
    <source>
        <dbReference type="ARBA" id="ARBA00005143"/>
    </source>
</evidence>
<dbReference type="EMBL" id="MNBE01000698">
    <property type="protein sequence ID" value="OKO96637.1"/>
    <property type="molecule type" value="Genomic_DNA"/>
</dbReference>
<dbReference type="Gene3D" id="3.20.20.70">
    <property type="entry name" value="Aldolase class I"/>
    <property type="match status" value="1"/>
</dbReference>
<comment type="caution">
    <text evidence="8">The sequence shown here is derived from an EMBL/GenBank/DDBJ whole genome shotgun (WGS) entry which is preliminary data.</text>
</comment>
<dbReference type="Proteomes" id="UP000186955">
    <property type="component" value="Unassembled WGS sequence"/>
</dbReference>
<dbReference type="InterPro" id="IPR000891">
    <property type="entry name" value="PYR_CT"/>
</dbReference>
<dbReference type="UniPathway" id="UPA00896">
    <property type="reaction ID" value="UER00863"/>
</dbReference>
<keyword evidence="9" id="KW-1185">Reference proteome</keyword>
<evidence type="ECO:0000313" key="8">
    <source>
        <dbReference type="EMBL" id="OKO96637.1"/>
    </source>
</evidence>
<evidence type="ECO:0000256" key="6">
    <source>
        <dbReference type="ARBA" id="ARBA00049877"/>
    </source>
</evidence>
<sequence length="95" mass="10825">MATYSRLRLLSAFRAPLFKRCYSTESRLASDHVRIVEVGPRDGLQNEKKSIPMETKMELIRRLAKTGVTTIEAGSFVPAKWVPQVWAFGASRYIH</sequence>
<evidence type="ECO:0000256" key="4">
    <source>
        <dbReference type="ARBA" id="ARBA00022723"/>
    </source>
</evidence>
<dbReference type="GO" id="GO:0046951">
    <property type="term" value="P:ketone body biosynthetic process"/>
    <property type="evidence" value="ECO:0007669"/>
    <property type="project" value="TreeGrafter"/>
</dbReference>
<dbReference type="GO" id="GO:0006552">
    <property type="term" value="P:L-leucine catabolic process"/>
    <property type="evidence" value="ECO:0007669"/>
    <property type="project" value="TreeGrafter"/>
</dbReference>
<evidence type="ECO:0000256" key="5">
    <source>
        <dbReference type="ARBA" id="ARBA00023239"/>
    </source>
</evidence>
<proteinExistence type="inferred from homology"/>
<name>A0A1Q5T8T8_9EURO</name>
<dbReference type="PANTHER" id="PTHR42738:SF7">
    <property type="entry name" value="HYDROXYMETHYLGLUTARYL-COA LYASE"/>
    <property type="match status" value="1"/>
</dbReference>
<comment type="similarity">
    <text evidence="2">Belongs to the HMG-CoA lyase family.</text>
</comment>
<accession>A0A1Q5T8T8</accession>
<dbReference type="InterPro" id="IPR043594">
    <property type="entry name" value="HMGL"/>
</dbReference>
<dbReference type="GO" id="GO:0004419">
    <property type="term" value="F:hydroxymethylglutaryl-CoA lyase activity"/>
    <property type="evidence" value="ECO:0007669"/>
    <property type="project" value="UniProtKB-EC"/>
</dbReference>
<feature type="domain" description="Pyruvate carboxyltransferase" evidence="7">
    <location>
        <begin position="33"/>
        <end position="95"/>
    </location>
</feature>
<dbReference type="STRING" id="1316194.A0A1Q5T8T8"/>
<dbReference type="GO" id="GO:0046872">
    <property type="term" value="F:metal ion binding"/>
    <property type="evidence" value="ECO:0007669"/>
    <property type="project" value="UniProtKB-KW"/>
</dbReference>
<dbReference type="EC" id="4.1.3.4" evidence="3"/>
<dbReference type="PROSITE" id="PS50991">
    <property type="entry name" value="PYR_CT"/>
    <property type="match status" value="1"/>
</dbReference>
<protein>
    <recommendedName>
        <fullName evidence="3">hydroxymethylglutaryl-CoA lyase</fullName>
        <ecNumber evidence="3">4.1.3.4</ecNumber>
    </recommendedName>
</protein>
<dbReference type="Pfam" id="PF00682">
    <property type="entry name" value="HMGL-like"/>
    <property type="match status" value="1"/>
</dbReference>
<reference evidence="8 9" key="1">
    <citation type="submission" date="2016-10" db="EMBL/GenBank/DDBJ databases">
        <title>Genome sequence of the ascomycete fungus Penicillium subrubescens.</title>
        <authorList>
            <person name="De Vries R.P."/>
            <person name="Peng M."/>
            <person name="Dilokpimol A."/>
            <person name="Hilden K."/>
            <person name="Makela M.R."/>
            <person name="Grigoriev I."/>
            <person name="Riley R."/>
            <person name="Granchi Z."/>
        </authorList>
    </citation>
    <scope>NUCLEOTIDE SEQUENCE [LARGE SCALE GENOMIC DNA]</scope>
    <source>
        <strain evidence="8 9">CBS 132785</strain>
    </source>
</reference>
<keyword evidence="4" id="KW-0479">Metal-binding</keyword>
<evidence type="ECO:0000259" key="7">
    <source>
        <dbReference type="PROSITE" id="PS50991"/>
    </source>
</evidence>
<evidence type="ECO:0000256" key="2">
    <source>
        <dbReference type="ARBA" id="ARBA00009405"/>
    </source>
</evidence>
<evidence type="ECO:0000256" key="3">
    <source>
        <dbReference type="ARBA" id="ARBA00012910"/>
    </source>
</evidence>
<dbReference type="InterPro" id="IPR013785">
    <property type="entry name" value="Aldolase_TIM"/>
</dbReference>
<gene>
    <name evidence="8" type="ORF">PENSUB_10812</name>
</gene>
<dbReference type="PANTHER" id="PTHR42738">
    <property type="entry name" value="HYDROXYMETHYLGLUTARYL-COA LYASE"/>
    <property type="match status" value="1"/>
</dbReference>
<keyword evidence="5 8" id="KW-0456">Lyase</keyword>